<dbReference type="EMBL" id="CADCTB010000039">
    <property type="protein sequence ID" value="CAA9219634.1"/>
    <property type="molecule type" value="Genomic_DNA"/>
</dbReference>
<dbReference type="AlphaFoldDB" id="A0A6J4HB59"/>
<reference evidence="1" key="1">
    <citation type="submission" date="2020-02" db="EMBL/GenBank/DDBJ databases">
        <authorList>
            <person name="Meier V. D."/>
        </authorList>
    </citation>
    <scope>NUCLEOTIDE SEQUENCE</scope>
    <source>
        <strain evidence="1">AVDCRST_MAG10</strain>
    </source>
</reference>
<accession>A0A6J4HB59</accession>
<name>A0A6J4HB59_9ACTN</name>
<sequence>MNGAPNGPQTVSDVLDALDGVIAQALQTGSRVGYFAAIYRKVTAKVAEGIAGGFFDDGDRMQRLDVAFATRYLSALALHQHGGTPTRSWQLAFEAAAASRPVVLQHLLIGINAHINLDLGIAAAETAPGSVLPSLRRDFDRINEILAMLLEGIRRDLAEVSPWIGLLERIGGRHDDEIVKFSIEVARSEAWRFATELAPVPRDHWGGPIGGRDARVARLATVVLNPGLLTVGLLVIRSRESTDVRRIIAVLNQVEEPDLQVVEMRVRQERAPTD</sequence>
<organism evidence="1">
    <name type="scientific">uncultured Acidimicrobiales bacterium</name>
    <dbReference type="NCBI Taxonomy" id="310071"/>
    <lineage>
        <taxon>Bacteria</taxon>
        <taxon>Bacillati</taxon>
        <taxon>Actinomycetota</taxon>
        <taxon>Acidimicrobiia</taxon>
        <taxon>Acidimicrobiales</taxon>
        <taxon>environmental samples</taxon>
    </lineage>
</organism>
<evidence type="ECO:0000313" key="1">
    <source>
        <dbReference type="EMBL" id="CAA9219634.1"/>
    </source>
</evidence>
<dbReference type="InterPro" id="IPR046037">
    <property type="entry name" value="DUF5995"/>
</dbReference>
<protein>
    <submittedName>
        <fullName evidence="1">Uncharacterized protein</fullName>
    </submittedName>
</protein>
<gene>
    <name evidence="1" type="ORF">AVDCRST_MAG10-599</name>
</gene>
<proteinExistence type="predicted"/>
<dbReference type="Pfam" id="PF19458">
    <property type="entry name" value="DUF5995"/>
    <property type="match status" value="1"/>
</dbReference>